<dbReference type="RefSeq" id="WP_220204613.1">
    <property type="nucleotide sequence ID" value="NZ_BNJK01000001.1"/>
</dbReference>
<dbReference type="AlphaFoldDB" id="A0A8J3IHP6"/>
<evidence type="ECO:0000256" key="1">
    <source>
        <dbReference type="ARBA" id="ARBA00011073"/>
    </source>
</evidence>
<comment type="similarity">
    <text evidence="1 6 7">Belongs to the peptidase S8 family.</text>
</comment>
<dbReference type="GO" id="GO:0006508">
    <property type="term" value="P:proteolysis"/>
    <property type="evidence" value="ECO:0007669"/>
    <property type="project" value="UniProtKB-KW"/>
</dbReference>
<name>A0A8J3IHP6_9CHLR</name>
<dbReference type="InterPro" id="IPR015500">
    <property type="entry name" value="Peptidase_S8_subtilisin-rel"/>
</dbReference>
<proteinExistence type="inferred from homology"/>
<dbReference type="PROSITE" id="PS51892">
    <property type="entry name" value="SUBTILASE"/>
    <property type="match status" value="1"/>
</dbReference>
<feature type="domain" description="Peptidase S8/S53" evidence="9">
    <location>
        <begin position="150"/>
        <end position="502"/>
    </location>
</feature>
<dbReference type="Pfam" id="PF00082">
    <property type="entry name" value="Peptidase_S8"/>
    <property type="match status" value="1"/>
</dbReference>
<evidence type="ECO:0000313" key="11">
    <source>
        <dbReference type="Proteomes" id="UP000597444"/>
    </source>
</evidence>
<keyword evidence="3 6" id="KW-0378">Hydrolase</keyword>
<feature type="active site" description="Charge relay system" evidence="5 6">
    <location>
        <position position="157"/>
    </location>
</feature>
<evidence type="ECO:0000256" key="4">
    <source>
        <dbReference type="ARBA" id="ARBA00022825"/>
    </source>
</evidence>
<dbReference type="Proteomes" id="UP000597444">
    <property type="component" value="Unassembled WGS sequence"/>
</dbReference>
<evidence type="ECO:0000256" key="5">
    <source>
        <dbReference type="PIRSR" id="PIRSR615500-1"/>
    </source>
</evidence>
<dbReference type="InterPro" id="IPR023828">
    <property type="entry name" value="Peptidase_S8_Ser-AS"/>
</dbReference>
<evidence type="ECO:0000256" key="8">
    <source>
        <dbReference type="SAM" id="MobiDB-lite"/>
    </source>
</evidence>
<dbReference type="PANTHER" id="PTHR43806:SF11">
    <property type="entry name" value="CEREVISIN-RELATED"/>
    <property type="match status" value="1"/>
</dbReference>
<evidence type="ECO:0000313" key="10">
    <source>
        <dbReference type="EMBL" id="GHO93843.1"/>
    </source>
</evidence>
<sequence length="545" mass="56751">MRILHSRWSIAVLLGAIALAVVGMALGSALFSAKAAAPVSTYIVLYNAGARANQATLKAHGHTIIRDFSQAGLLIVRSSNPADLATMPGVSGVAQDGLHMKIPTDEGAAIKSAPGKPKGCSSTTKTCPFQWDMARMHLPQAWRTTQGSASVRVAVLDTGLRSTHEEVGSNYNAIASRSFVQPSPACPQDANTYSSTEDFNGHGTWTNLHVAGINGPLMTGIAPASTLINIRVLGACGSGTDSWILTGMLYGNEVGARIESMSLGGFLCADGIVPGSAYCGTKEQVGDQPVIYRAYQQVVNYLLKHGTLVIAASGNEHVQLDQQGRVRSVGSAAYSSPKNDPKNDLRGTTEIPGGLPGVVSVAAVNRITGLAPSKAATKFGQFGTGLRDQLTYYSNYGPRIDVSAPGGSRNYNIPKSDCLSDSCARLDPSAPTASDNPGDFGAWAVDASGKPCNTCYMNVQGTSMATPQVAGVAALALAAHPSLTATQLSQLLRRSVTEFFNTNATPPISSNPAQPTYNYSLDYSAPGISNRQMGSGVIDAAVAVN</sequence>
<dbReference type="PRINTS" id="PR00723">
    <property type="entry name" value="SUBTILISIN"/>
</dbReference>
<keyword evidence="2 6" id="KW-0645">Protease</keyword>
<dbReference type="PANTHER" id="PTHR43806">
    <property type="entry name" value="PEPTIDASE S8"/>
    <property type="match status" value="1"/>
</dbReference>
<dbReference type="InterPro" id="IPR000209">
    <property type="entry name" value="Peptidase_S8/S53_dom"/>
</dbReference>
<organism evidence="10 11">
    <name type="scientific">Reticulibacter mediterranei</name>
    <dbReference type="NCBI Taxonomy" id="2778369"/>
    <lineage>
        <taxon>Bacteria</taxon>
        <taxon>Bacillati</taxon>
        <taxon>Chloroflexota</taxon>
        <taxon>Ktedonobacteria</taxon>
        <taxon>Ktedonobacterales</taxon>
        <taxon>Reticulibacteraceae</taxon>
        <taxon>Reticulibacter</taxon>
    </lineage>
</organism>
<evidence type="ECO:0000256" key="7">
    <source>
        <dbReference type="RuleBase" id="RU003355"/>
    </source>
</evidence>
<dbReference type="GO" id="GO:0004252">
    <property type="term" value="F:serine-type endopeptidase activity"/>
    <property type="evidence" value="ECO:0007669"/>
    <property type="project" value="UniProtKB-UniRule"/>
</dbReference>
<dbReference type="InterPro" id="IPR050131">
    <property type="entry name" value="Peptidase_S8_subtilisin-like"/>
</dbReference>
<evidence type="ECO:0000256" key="2">
    <source>
        <dbReference type="ARBA" id="ARBA00022670"/>
    </source>
</evidence>
<comment type="caution">
    <text evidence="10">The sequence shown here is derived from an EMBL/GenBank/DDBJ whole genome shotgun (WGS) entry which is preliminary data.</text>
</comment>
<dbReference type="Gene3D" id="3.40.50.200">
    <property type="entry name" value="Peptidase S8/S53 domain"/>
    <property type="match status" value="1"/>
</dbReference>
<feature type="active site" description="Charge relay system" evidence="5 6">
    <location>
        <position position="463"/>
    </location>
</feature>
<accession>A0A8J3IHP6</accession>
<dbReference type="SUPFAM" id="SSF52743">
    <property type="entry name" value="Subtilisin-like"/>
    <property type="match status" value="1"/>
</dbReference>
<evidence type="ECO:0000259" key="9">
    <source>
        <dbReference type="Pfam" id="PF00082"/>
    </source>
</evidence>
<keyword evidence="11" id="KW-1185">Reference proteome</keyword>
<dbReference type="EMBL" id="BNJK01000001">
    <property type="protein sequence ID" value="GHO93843.1"/>
    <property type="molecule type" value="Genomic_DNA"/>
</dbReference>
<protein>
    <submittedName>
        <fullName evidence="10">Peptidase S8</fullName>
    </submittedName>
</protein>
<feature type="region of interest" description="Disordered" evidence="8">
    <location>
        <begin position="329"/>
        <end position="351"/>
    </location>
</feature>
<reference evidence="10" key="1">
    <citation type="submission" date="2020-10" db="EMBL/GenBank/DDBJ databases">
        <title>Taxonomic study of unclassified bacteria belonging to the class Ktedonobacteria.</title>
        <authorList>
            <person name="Yabe S."/>
            <person name="Wang C.M."/>
            <person name="Zheng Y."/>
            <person name="Sakai Y."/>
            <person name="Cavaletti L."/>
            <person name="Monciardini P."/>
            <person name="Donadio S."/>
        </authorList>
    </citation>
    <scope>NUCLEOTIDE SEQUENCE</scope>
    <source>
        <strain evidence="10">ID150040</strain>
    </source>
</reference>
<evidence type="ECO:0000256" key="6">
    <source>
        <dbReference type="PROSITE-ProRule" id="PRU01240"/>
    </source>
</evidence>
<dbReference type="PROSITE" id="PS00136">
    <property type="entry name" value="SUBTILASE_ASP"/>
    <property type="match status" value="1"/>
</dbReference>
<dbReference type="InterPro" id="IPR036852">
    <property type="entry name" value="Peptidase_S8/S53_dom_sf"/>
</dbReference>
<dbReference type="PROSITE" id="PS00138">
    <property type="entry name" value="SUBTILASE_SER"/>
    <property type="match status" value="1"/>
</dbReference>
<dbReference type="InterPro" id="IPR023827">
    <property type="entry name" value="Peptidase_S8_Asp-AS"/>
</dbReference>
<keyword evidence="4 6" id="KW-0720">Serine protease</keyword>
<evidence type="ECO:0000256" key="3">
    <source>
        <dbReference type="ARBA" id="ARBA00022801"/>
    </source>
</evidence>
<feature type="active site" description="Charge relay system" evidence="5 6">
    <location>
        <position position="202"/>
    </location>
</feature>
<gene>
    <name evidence="10" type="ORF">KSF_038910</name>
</gene>